<organism evidence="8 9">
    <name type="scientific">Arabidopsis thaliana x Arabidopsis arenosa</name>
    <dbReference type="NCBI Taxonomy" id="1240361"/>
    <lineage>
        <taxon>Eukaryota</taxon>
        <taxon>Viridiplantae</taxon>
        <taxon>Streptophyta</taxon>
        <taxon>Embryophyta</taxon>
        <taxon>Tracheophyta</taxon>
        <taxon>Spermatophyta</taxon>
        <taxon>Magnoliopsida</taxon>
        <taxon>eudicotyledons</taxon>
        <taxon>Gunneridae</taxon>
        <taxon>Pentapetalae</taxon>
        <taxon>rosids</taxon>
        <taxon>malvids</taxon>
        <taxon>Brassicales</taxon>
        <taxon>Brassicaceae</taxon>
        <taxon>Camelineae</taxon>
        <taxon>Arabidopsis</taxon>
    </lineage>
</organism>
<keyword evidence="5" id="KW-0175">Coiled coil</keyword>
<dbReference type="CDD" id="cd01989">
    <property type="entry name" value="USP_STK_Ubox_N"/>
    <property type="match status" value="1"/>
</dbReference>
<dbReference type="PANTHER" id="PTHR45647">
    <property type="entry name" value="OS02G0152300 PROTEIN"/>
    <property type="match status" value="1"/>
</dbReference>
<dbReference type="Proteomes" id="UP000694240">
    <property type="component" value="Chromosome 10"/>
</dbReference>
<proteinExistence type="predicted"/>
<dbReference type="EC" id="2.3.2.27" evidence="3"/>
<dbReference type="GO" id="GO:0061630">
    <property type="term" value="F:ubiquitin protein ligase activity"/>
    <property type="evidence" value="ECO:0007669"/>
    <property type="project" value="UniProtKB-EC"/>
</dbReference>
<evidence type="ECO:0000256" key="4">
    <source>
        <dbReference type="ARBA" id="ARBA00022786"/>
    </source>
</evidence>
<evidence type="ECO:0000256" key="2">
    <source>
        <dbReference type="ARBA" id="ARBA00003861"/>
    </source>
</evidence>
<keyword evidence="4" id="KW-0833">Ubl conjugation pathway</keyword>
<reference evidence="8 9" key="1">
    <citation type="submission" date="2020-12" db="EMBL/GenBank/DDBJ databases">
        <title>Concerted genomic and epigenomic changes stabilize Arabidopsis allopolyploids.</title>
        <authorList>
            <person name="Chen Z."/>
        </authorList>
    </citation>
    <scope>NUCLEOTIDE SEQUENCE [LARGE SCALE GENOMIC DNA]</scope>
    <source>
        <strain evidence="8">Allo738</strain>
        <tissue evidence="8">Leaf</tissue>
    </source>
</reference>
<name>A0A8T1ZQB8_9BRAS</name>
<dbReference type="InterPro" id="IPR051348">
    <property type="entry name" value="U-box_ubiquitin_ligases"/>
</dbReference>
<comment type="function">
    <text evidence="2">Functions as an E3 ubiquitin ligase.</text>
</comment>
<keyword evidence="9" id="KW-1185">Reference proteome</keyword>
<dbReference type="EMBL" id="JAEFBK010000010">
    <property type="protein sequence ID" value="KAG7561652.1"/>
    <property type="molecule type" value="Genomic_DNA"/>
</dbReference>
<dbReference type="GO" id="GO:0016567">
    <property type="term" value="P:protein ubiquitination"/>
    <property type="evidence" value="ECO:0007669"/>
    <property type="project" value="InterPro"/>
</dbReference>
<evidence type="ECO:0000256" key="3">
    <source>
        <dbReference type="ARBA" id="ARBA00012483"/>
    </source>
</evidence>
<dbReference type="AlphaFoldDB" id="A0A8T1ZQB8"/>
<accession>A0A8T1ZQB8</accession>
<feature type="compositionally biased region" description="Basic and acidic residues" evidence="6">
    <location>
        <begin position="216"/>
        <end position="233"/>
    </location>
</feature>
<dbReference type="PANTHER" id="PTHR45647:SF149">
    <property type="entry name" value="U-BOX DOMAIN-CONTAINING PROTEIN 36-RELATED"/>
    <property type="match status" value="1"/>
</dbReference>
<feature type="domain" description="U-box" evidence="7">
    <location>
        <begin position="316"/>
        <end position="346"/>
    </location>
</feature>
<dbReference type="Pfam" id="PF04564">
    <property type="entry name" value="U-box"/>
    <property type="match status" value="1"/>
</dbReference>
<evidence type="ECO:0000259" key="7">
    <source>
        <dbReference type="PROSITE" id="PS51698"/>
    </source>
</evidence>
<comment type="caution">
    <text evidence="8">The sequence shown here is derived from an EMBL/GenBank/DDBJ whole genome shotgun (WGS) entry which is preliminary data.</text>
</comment>
<evidence type="ECO:0000256" key="1">
    <source>
        <dbReference type="ARBA" id="ARBA00000900"/>
    </source>
</evidence>
<gene>
    <name evidence="8" type="ORF">ISN45_Aa05g030420</name>
</gene>
<protein>
    <recommendedName>
        <fullName evidence="3">RING-type E3 ubiquitin transferase</fullName>
        <ecNumber evidence="3">2.3.2.27</ecNumber>
    </recommendedName>
</protein>
<evidence type="ECO:0000256" key="5">
    <source>
        <dbReference type="SAM" id="Coils"/>
    </source>
</evidence>
<dbReference type="InterPro" id="IPR003613">
    <property type="entry name" value="Ubox_domain"/>
</dbReference>
<feature type="coiled-coil region" evidence="5">
    <location>
        <begin position="234"/>
        <end position="303"/>
    </location>
</feature>
<sequence length="396" mass="45809">MVGSLRYRGSDIVESMETSKIKTLMDEKIYVAVTGKDLDSKSSLVWAIQNSGGKEFCIVHVHQPIQISVQGEMFHEQKLRLYRKEKEKALTNLDKYLHMCRQMQVTAEIISIEMDSVEEGILQLISQRGVTKLVTGAAADRHYSMRMKDLQSKKAIYIHREAPATCHIWFTCKGYLICSREARRTDNFYLEYSSSNTLSQSKITRETESVPSSSIVKDDAETSKRKARFEASKREEAEKSAVDALKKAKQWEAVYFEELKQSYTVIRKLQEKNNLSMETLRRLREEQEELKIKLREVSKLKGKREEEEASPSNHREPPQYFICPITQDIMEDPHVATDGFTYEKRSYKWVVCERTRDFSNDKQKASSHELGSKPCSSIRNSRMASSSRIIEQILCL</sequence>
<evidence type="ECO:0000313" key="8">
    <source>
        <dbReference type="EMBL" id="KAG7561652.1"/>
    </source>
</evidence>
<evidence type="ECO:0000256" key="6">
    <source>
        <dbReference type="SAM" id="MobiDB-lite"/>
    </source>
</evidence>
<dbReference type="PROSITE" id="PS51698">
    <property type="entry name" value="U_BOX"/>
    <property type="match status" value="1"/>
</dbReference>
<evidence type="ECO:0000313" key="9">
    <source>
        <dbReference type="Proteomes" id="UP000694240"/>
    </source>
</evidence>
<comment type="catalytic activity">
    <reaction evidence="1">
        <text>S-ubiquitinyl-[E2 ubiquitin-conjugating enzyme]-L-cysteine + [acceptor protein]-L-lysine = [E2 ubiquitin-conjugating enzyme]-L-cysteine + N(6)-ubiquitinyl-[acceptor protein]-L-lysine.</text>
        <dbReference type="EC" id="2.3.2.27"/>
    </reaction>
</comment>
<feature type="region of interest" description="Disordered" evidence="6">
    <location>
        <begin position="201"/>
        <end position="233"/>
    </location>
</feature>